<dbReference type="EMBL" id="CP070872">
    <property type="protein sequence ID" value="QSE76094.1"/>
    <property type="molecule type" value="Genomic_DNA"/>
</dbReference>
<dbReference type="PANTHER" id="PTHR37826">
    <property type="entry name" value="FLOTILLIN BAND_7_5 DOMAIN PROTEIN"/>
    <property type="match status" value="1"/>
</dbReference>
<feature type="transmembrane region" description="Helical" evidence="2">
    <location>
        <begin position="355"/>
        <end position="377"/>
    </location>
</feature>
<dbReference type="Gene3D" id="2.20.28.30">
    <property type="entry name" value="RNA polymerase ii, chain L"/>
    <property type="match status" value="2"/>
</dbReference>
<evidence type="ECO:0000256" key="1">
    <source>
        <dbReference type="SAM" id="MobiDB-lite"/>
    </source>
</evidence>
<dbReference type="RefSeq" id="WP_205871600.1">
    <property type="nucleotide sequence ID" value="NZ_CP070872.1"/>
</dbReference>
<keyword evidence="2" id="KW-0472">Membrane</keyword>
<dbReference type="Proteomes" id="UP000663608">
    <property type="component" value="Chromosome"/>
</dbReference>
<evidence type="ECO:0000313" key="3">
    <source>
        <dbReference type="EMBL" id="QSE76094.1"/>
    </source>
</evidence>
<evidence type="ECO:0000256" key="2">
    <source>
        <dbReference type="SAM" id="Phobius"/>
    </source>
</evidence>
<gene>
    <name evidence="3" type="ORF">JW886_06375</name>
</gene>
<dbReference type="PANTHER" id="PTHR37826:SF3">
    <property type="entry name" value="J DOMAIN-CONTAINING PROTEIN"/>
    <property type="match status" value="1"/>
</dbReference>
<proteinExistence type="predicted"/>
<keyword evidence="4" id="KW-1185">Reference proteome</keyword>
<accession>A0AA45QQM7</accession>
<evidence type="ECO:0000313" key="4">
    <source>
        <dbReference type="Proteomes" id="UP000663608"/>
    </source>
</evidence>
<organism evidence="3 4">
    <name type="scientific">Lactococcus taiwanensis</name>
    <dbReference type="NCBI Taxonomy" id="1151742"/>
    <lineage>
        <taxon>Bacteria</taxon>
        <taxon>Bacillati</taxon>
        <taxon>Bacillota</taxon>
        <taxon>Bacilli</taxon>
        <taxon>Lactobacillales</taxon>
        <taxon>Streptococcaceae</taxon>
        <taxon>Lactococcus</taxon>
    </lineage>
</organism>
<feature type="compositionally biased region" description="Polar residues" evidence="1">
    <location>
        <begin position="65"/>
        <end position="80"/>
    </location>
</feature>
<keyword evidence="2" id="KW-0812">Transmembrane</keyword>
<name>A0AA45QQM7_9LACT</name>
<dbReference type="KEGG" id="lti:JW886_06375"/>
<protein>
    <submittedName>
        <fullName evidence="3">TFIIB-type zinc ribbon-containing protein</fullName>
    </submittedName>
</protein>
<dbReference type="AlphaFoldDB" id="A0AA45QQM7"/>
<keyword evidence="2" id="KW-1133">Transmembrane helix</keyword>
<feature type="region of interest" description="Disordered" evidence="1">
    <location>
        <begin position="60"/>
        <end position="80"/>
    </location>
</feature>
<sequence length="378" mass="42643">MSESSVFTHKCPNCGGPLLFDPKLQKFHCEYCGSSFTEQEVSTFEDQNKATFTDDTFTDSSVSSLEASNPSDLSADQPQDTSHSLEEVGLFLCPSCGAELVTEATTASTWCYYCHNPVVLTERLSGKFLPEKVLPFQIEHKEAEERFLEWVGKKKFVPKAFFDKKQIQKLSGVYFPYWAVDAKLTGDLTAQATNLRVWIVGDTEYTEHSQYAIRRAGSTAFKDLVKNALQKNLTDKMVGAVQPFDMSAAVPFKNQYLSGFMTEKRDIEFQEMKNEVEKEFRQYADGLMTATITGYSSVSGVQSRHQLTTLDEDYVLLPLWLVTYREPGKDKFYYYAMNGQTGKVAGVLPIDKTKLWLWALGLFIIILNLGILVGYLVS</sequence>
<reference evidence="3 4" key="1">
    <citation type="submission" date="2021-02" db="EMBL/GenBank/DDBJ databases">
        <title>Complete genome sequence of Lactococcus lactis strain K_LL004.</title>
        <authorList>
            <person name="Kim H.B."/>
        </authorList>
    </citation>
    <scope>NUCLEOTIDE SEQUENCE [LARGE SCALE GENOMIC DNA]</scope>
    <source>
        <strain evidence="3 4">K_LL004</strain>
    </source>
</reference>